<keyword evidence="1" id="KW-0472">Membrane</keyword>
<sequence length="117" mass="11637">MKLGMADKARAENDTLDFTEAAPSAGGVGAMIGTKNLLIAIVTMPFVFLVVVMTIISIFGSPDKDRSAKAPAANSAPASVALDQPALAGLKAVAQIEASLPASAAIVIPKGASAGAM</sequence>
<name>A0A3B0SGK6_9ZZZZ</name>
<evidence type="ECO:0000313" key="2">
    <source>
        <dbReference type="EMBL" id="VAW00117.1"/>
    </source>
</evidence>
<proteinExistence type="predicted"/>
<accession>A0A3B0SGK6</accession>
<protein>
    <submittedName>
        <fullName evidence="2">Uncharacterized protein</fullName>
    </submittedName>
</protein>
<keyword evidence="1" id="KW-0812">Transmembrane</keyword>
<organism evidence="2">
    <name type="scientific">hydrothermal vent metagenome</name>
    <dbReference type="NCBI Taxonomy" id="652676"/>
    <lineage>
        <taxon>unclassified sequences</taxon>
        <taxon>metagenomes</taxon>
        <taxon>ecological metagenomes</taxon>
    </lineage>
</organism>
<feature type="non-terminal residue" evidence="2">
    <location>
        <position position="117"/>
    </location>
</feature>
<feature type="transmembrane region" description="Helical" evidence="1">
    <location>
        <begin position="37"/>
        <end position="59"/>
    </location>
</feature>
<evidence type="ECO:0000256" key="1">
    <source>
        <dbReference type="SAM" id="Phobius"/>
    </source>
</evidence>
<gene>
    <name evidence="2" type="ORF">MNBD_ALPHA05-2344</name>
</gene>
<dbReference type="AlphaFoldDB" id="A0A3B0SGK6"/>
<keyword evidence="1" id="KW-1133">Transmembrane helix</keyword>
<dbReference type="EMBL" id="UOEH01000296">
    <property type="protein sequence ID" value="VAW00117.1"/>
    <property type="molecule type" value="Genomic_DNA"/>
</dbReference>
<reference evidence="2" key="1">
    <citation type="submission" date="2018-06" db="EMBL/GenBank/DDBJ databases">
        <authorList>
            <person name="Zhirakovskaya E."/>
        </authorList>
    </citation>
    <scope>NUCLEOTIDE SEQUENCE</scope>
</reference>